<feature type="compositionally biased region" description="Low complexity" evidence="1">
    <location>
        <begin position="11"/>
        <end position="22"/>
    </location>
</feature>
<dbReference type="EMBL" id="PDXA01000085">
    <property type="protein sequence ID" value="RYN27809.1"/>
    <property type="molecule type" value="Genomic_DNA"/>
</dbReference>
<dbReference type="Pfam" id="PF26639">
    <property type="entry name" value="Het-6_barrel"/>
    <property type="match status" value="1"/>
</dbReference>
<dbReference type="PANTHER" id="PTHR24148">
    <property type="entry name" value="ANKYRIN REPEAT DOMAIN-CONTAINING PROTEIN 39 HOMOLOG-RELATED"/>
    <property type="match status" value="1"/>
</dbReference>
<evidence type="ECO:0000256" key="1">
    <source>
        <dbReference type="SAM" id="MobiDB-lite"/>
    </source>
</evidence>
<sequence length="731" mass="83632">MTSTLGPKDFSISSWSSPRPQSEGVSGNDQSTVLPTVLYHSLMDAQRQIRLLQILPETEDQTRPLRCRLQNFSLDDLNSSFQNTNLDLGSSARQQWAAFRMSEQLASLEALRRTHSTRPAVELYRFVWGDFAALSYVWGDTADDRTIIVNDRIVYIRANLDVALRAFRDKCEFGDRFMLWVDAICINQDDLDERSRQIKMMRDIYASAWSVVAWLGPESHHSDSAIQLIQDFANFKAEGCIDQIASSLEANPQFCGTMPWIALQDLMDRPYFFRLWIIQEVIMGSESTWVRCGKAVIEWTKFCAGIAVLQEHLWLVKDRCLQTALSTGRNYVQRAWRTGSLHLVYQDLSVLSKREAKDRSAFGFERLLDPANSSDCTDKRDKVYALLGLVHPSVAHHLLPNYTLPEWKVYRDAARAFIEVDNSLDALREGNPWGSELCPSWAADWSWPGRIRWSRTGQKVWGPVYLFPQNEDCVYDTQYQASARLEHSVSFHDDGSLLCCNGIVVDSVSGLSARNKGYFSWSQETIVRPSRWQSTYGGFDDTAKALYRTLVCDRVAYGRRSGPQHAAIFHLPSNFFLGGPQFRARKWVFLAGQEGYYFRWAQFRTNMRGFPLGEHLFDDFFSDQIPENASEFVFTEAYSCFDRSCKKRRFITTTNGYMGWAPDNIYGSDDEQTRQGDLIAIIFGCSTPLVLRPRGDHYQVLGEAYVQGFMDGEAITALKEGKYARQEFLLC</sequence>
<dbReference type="InterPro" id="IPR052895">
    <property type="entry name" value="HetReg/Transcr_Mod"/>
</dbReference>
<organism evidence="3 4">
    <name type="scientific">Alternaria tenuissima</name>
    <dbReference type="NCBI Taxonomy" id="119927"/>
    <lineage>
        <taxon>Eukaryota</taxon>
        <taxon>Fungi</taxon>
        <taxon>Dikarya</taxon>
        <taxon>Ascomycota</taxon>
        <taxon>Pezizomycotina</taxon>
        <taxon>Dothideomycetes</taxon>
        <taxon>Pleosporomycetidae</taxon>
        <taxon>Pleosporales</taxon>
        <taxon>Pleosporineae</taxon>
        <taxon>Pleosporaceae</taxon>
        <taxon>Alternaria</taxon>
        <taxon>Alternaria sect. Alternaria</taxon>
        <taxon>Alternaria alternata complex</taxon>
    </lineage>
</organism>
<evidence type="ECO:0000259" key="2">
    <source>
        <dbReference type="Pfam" id="PF06985"/>
    </source>
</evidence>
<comment type="caution">
    <text evidence="3">The sequence shown here is derived from an EMBL/GenBank/DDBJ whole genome shotgun (WGS) entry which is preliminary data.</text>
</comment>
<proteinExistence type="predicted"/>
<name>A0A4V1WL03_9PLEO</name>
<evidence type="ECO:0000313" key="3">
    <source>
        <dbReference type="EMBL" id="RYN27809.1"/>
    </source>
</evidence>
<protein>
    <recommendedName>
        <fullName evidence="2">Heterokaryon incompatibility domain-containing protein</fullName>
    </recommendedName>
</protein>
<dbReference type="AlphaFoldDB" id="A0A4V1WL03"/>
<reference evidence="4" key="1">
    <citation type="journal article" date="2019" name="bioRxiv">
        <title>Genomics, evolutionary history and diagnostics of the Alternaria alternata species group including apple and Asian pear pathotypes.</title>
        <authorList>
            <person name="Armitage A.D."/>
            <person name="Cockerton H.M."/>
            <person name="Sreenivasaprasad S."/>
            <person name="Woodhall J.W."/>
            <person name="Lane C.R."/>
            <person name="Harrison R.J."/>
            <person name="Clarkson J.P."/>
        </authorList>
    </citation>
    <scope>NUCLEOTIDE SEQUENCE [LARGE SCALE GENOMIC DNA]</scope>
    <source>
        <strain evidence="4">FERA 1082</strain>
    </source>
</reference>
<gene>
    <name evidence="3" type="ORF">AA0114_g12521</name>
</gene>
<dbReference type="Proteomes" id="UP000292402">
    <property type="component" value="Unassembled WGS sequence"/>
</dbReference>
<dbReference type="Pfam" id="PF06985">
    <property type="entry name" value="HET"/>
    <property type="match status" value="1"/>
</dbReference>
<evidence type="ECO:0000313" key="4">
    <source>
        <dbReference type="Proteomes" id="UP000292402"/>
    </source>
</evidence>
<dbReference type="InterPro" id="IPR010730">
    <property type="entry name" value="HET"/>
</dbReference>
<dbReference type="PANTHER" id="PTHR24148:SF73">
    <property type="entry name" value="HET DOMAIN PROTEIN (AFU_ORTHOLOGUE AFUA_8G01020)"/>
    <property type="match status" value="1"/>
</dbReference>
<accession>A0A4V1WL03</accession>
<feature type="region of interest" description="Disordered" evidence="1">
    <location>
        <begin position="1"/>
        <end position="30"/>
    </location>
</feature>
<feature type="domain" description="Heterokaryon incompatibility" evidence="2">
    <location>
        <begin position="131"/>
        <end position="280"/>
    </location>
</feature>